<name>A0A5C3LFT0_9AGAR</name>
<evidence type="ECO:0000256" key="1">
    <source>
        <dbReference type="SAM" id="Phobius"/>
    </source>
</evidence>
<protein>
    <submittedName>
        <fullName evidence="2">Uncharacterized protein</fullName>
    </submittedName>
</protein>
<feature type="transmembrane region" description="Helical" evidence="1">
    <location>
        <begin position="29"/>
        <end position="49"/>
    </location>
</feature>
<sequence length="112" mass="12974">MDDNLPPYLSTEQAITPTNSTRHPKLTGYRLLVIILTASFGFSKAALSYRGESTAPTTLDWLYGVVVFLMLYWLGIYEKHALHNSPWLFEVDYLSMLWRLFGRSQRLDRSKN</sequence>
<dbReference type="OrthoDB" id="3268450at2759"/>
<dbReference type="EMBL" id="ML213713">
    <property type="protein sequence ID" value="TFK31737.1"/>
    <property type="molecule type" value="Genomic_DNA"/>
</dbReference>
<dbReference type="Proteomes" id="UP000308652">
    <property type="component" value="Unassembled WGS sequence"/>
</dbReference>
<gene>
    <name evidence="2" type="ORF">BDQ12DRAFT_92627</name>
</gene>
<dbReference type="AlphaFoldDB" id="A0A5C3LFT0"/>
<evidence type="ECO:0000313" key="2">
    <source>
        <dbReference type="EMBL" id="TFK31737.1"/>
    </source>
</evidence>
<keyword evidence="1" id="KW-0472">Membrane</keyword>
<reference evidence="2 3" key="1">
    <citation type="journal article" date="2019" name="Nat. Ecol. Evol.">
        <title>Megaphylogeny resolves global patterns of mushroom evolution.</title>
        <authorList>
            <person name="Varga T."/>
            <person name="Krizsan K."/>
            <person name="Foldi C."/>
            <person name="Dima B."/>
            <person name="Sanchez-Garcia M."/>
            <person name="Sanchez-Ramirez S."/>
            <person name="Szollosi G.J."/>
            <person name="Szarkandi J.G."/>
            <person name="Papp V."/>
            <person name="Albert L."/>
            <person name="Andreopoulos W."/>
            <person name="Angelini C."/>
            <person name="Antonin V."/>
            <person name="Barry K.W."/>
            <person name="Bougher N.L."/>
            <person name="Buchanan P."/>
            <person name="Buyck B."/>
            <person name="Bense V."/>
            <person name="Catcheside P."/>
            <person name="Chovatia M."/>
            <person name="Cooper J."/>
            <person name="Damon W."/>
            <person name="Desjardin D."/>
            <person name="Finy P."/>
            <person name="Geml J."/>
            <person name="Haridas S."/>
            <person name="Hughes K."/>
            <person name="Justo A."/>
            <person name="Karasinski D."/>
            <person name="Kautmanova I."/>
            <person name="Kiss B."/>
            <person name="Kocsube S."/>
            <person name="Kotiranta H."/>
            <person name="LaButti K.M."/>
            <person name="Lechner B.E."/>
            <person name="Liimatainen K."/>
            <person name="Lipzen A."/>
            <person name="Lukacs Z."/>
            <person name="Mihaltcheva S."/>
            <person name="Morgado L.N."/>
            <person name="Niskanen T."/>
            <person name="Noordeloos M.E."/>
            <person name="Ohm R.A."/>
            <person name="Ortiz-Santana B."/>
            <person name="Ovrebo C."/>
            <person name="Racz N."/>
            <person name="Riley R."/>
            <person name="Savchenko A."/>
            <person name="Shiryaev A."/>
            <person name="Soop K."/>
            <person name="Spirin V."/>
            <person name="Szebenyi C."/>
            <person name="Tomsovsky M."/>
            <person name="Tulloss R.E."/>
            <person name="Uehling J."/>
            <person name="Grigoriev I.V."/>
            <person name="Vagvolgyi C."/>
            <person name="Papp T."/>
            <person name="Martin F.M."/>
            <person name="Miettinen O."/>
            <person name="Hibbett D.S."/>
            <person name="Nagy L.G."/>
        </authorList>
    </citation>
    <scope>NUCLEOTIDE SEQUENCE [LARGE SCALE GENOMIC DNA]</scope>
    <source>
        <strain evidence="2 3">CBS 166.37</strain>
    </source>
</reference>
<accession>A0A5C3LFT0</accession>
<proteinExistence type="predicted"/>
<feature type="transmembrane region" description="Helical" evidence="1">
    <location>
        <begin position="61"/>
        <end position="77"/>
    </location>
</feature>
<keyword evidence="1" id="KW-1133">Transmembrane helix</keyword>
<organism evidence="2 3">
    <name type="scientific">Crucibulum laeve</name>
    <dbReference type="NCBI Taxonomy" id="68775"/>
    <lineage>
        <taxon>Eukaryota</taxon>
        <taxon>Fungi</taxon>
        <taxon>Dikarya</taxon>
        <taxon>Basidiomycota</taxon>
        <taxon>Agaricomycotina</taxon>
        <taxon>Agaricomycetes</taxon>
        <taxon>Agaricomycetidae</taxon>
        <taxon>Agaricales</taxon>
        <taxon>Agaricineae</taxon>
        <taxon>Nidulariaceae</taxon>
        <taxon>Crucibulum</taxon>
    </lineage>
</organism>
<evidence type="ECO:0000313" key="3">
    <source>
        <dbReference type="Proteomes" id="UP000308652"/>
    </source>
</evidence>
<keyword evidence="1" id="KW-0812">Transmembrane</keyword>
<keyword evidence="3" id="KW-1185">Reference proteome</keyword>